<accession>A0ABQ3EAL6</accession>
<organism evidence="1 2">
    <name type="scientific">Pseudovibrio japonicus</name>
    <dbReference type="NCBI Taxonomy" id="366534"/>
    <lineage>
        <taxon>Bacteria</taxon>
        <taxon>Pseudomonadati</taxon>
        <taxon>Pseudomonadota</taxon>
        <taxon>Alphaproteobacteria</taxon>
        <taxon>Hyphomicrobiales</taxon>
        <taxon>Stappiaceae</taxon>
        <taxon>Pseudovibrio</taxon>
    </lineage>
</organism>
<name>A0ABQ3EAL6_9HYPH</name>
<dbReference type="SUPFAM" id="SSF52540">
    <property type="entry name" value="P-loop containing nucleoside triphosphate hydrolases"/>
    <property type="match status" value="1"/>
</dbReference>
<evidence type="ECO:0000313" key="1">
    <source>
        <dbReference type="EMBL" id="GHB24582.1"/>
    </source>
</evidence>
<evidence type="ECO:0000313" key="2">
    <source>
        <dbReference type="Proteomes" id="UP000637980"/>
    </source>
</evidence>
<evidence type="ECO:0008006" key="3">
    <source>
        <dbReference type="Google" id="ProtNLM"/>
    </source>
</evidence>
<proteinExistence type="predicted"/>
<dbReference type="InterPro" id="IPR027417">
    <property type="entry name" value="P-loop_NTPase"/>
</dbReference>
<protein>
    <recommendedName>
        <fullName evidence="3">Sulfotransferase domain-containing protein</fullName>
    </recommendedName>
</protein>
<dbReference type="EMBL" id="BMXE01000002">
    <property type="protein sequence ID" value="GHB24582.1"/>
    <property type="molecule type" value="Genomic_DNA"/>
</dbReference>
<dbReference type="Gene3D" id="3.40.50.300">
    <property type="entry name" value="P-loop containing nucleotide triphosphate hydrolases"/>
    <property type="match status" value="1"/>
</dbReference>
<reference evidence="2" key="1">
    <citation type="journal article" date="2019" name="Int. J. Syst. Evol. Microbiol.">
        <title>The Global Catalogue of Microorganisms (GCM) 10K type strain sequencing project: providing services to taxonomists for standard genome sequencing and annotation.</title>
        <authorList>
            <consortium name="The Broad Institute Genomics Platform"/>
            <consortium name="The Broad Institute Genome Sequencing Center for Infectious Disease"/>
            <person name="Wu L."/>
            <person name="Ma J."/>
        </authorList>
    </citation>
    <scope>NUCLEOTIDE SEQUENCE [LARGE SCALE GENOMIC DNA]</scope>
    <source>
        <strain evidence="2">KCTC 12861</strain>
    </source>
</reference>
<comment type="caution">
    <text evidence="1">The sequence shown here is derived from an EMBL/GenBank/DDBJ whole genome shotgun (WGS) entry which is preliminary data.</text>
</comment>
<keyword evidence="2" id="KW-1185">Reference proteome</keyword>
<gene>
    <name evidence="1" type="ORF">GCM10007094_10790</name>
</gene>
<sequence length="248" mass="28392">MEMREELPKVFVFVGPEKTGTTTIFDLLPFTKTPKQKEMFNLSRRRDMRAEETRIKSQILANGEAYIVEPTYFVSDFAREALVELGTRYDLKVIHTRRDPLERTVSHYLHHKAKGRVSNPIDAVSAYPEVVEASRYEDHSAGWRDAVDQFYTVQITSGSDFAATLKGLGISAKDAGFQQSNQRMAPRSVVLARIASYLWQWLIALRLNRLVPLTLKSVIKNRIYYGGNKVEISLEERECLKRMLSTTA</sequence>
<dbReference type="Proteomes" id="UP000637980">
    <property type="component" value="Unassembled WGS sequence"/>
</dbReference>